<protein>
    <recommendedName>
        <fullName evidence="3">Chromophore lyase CpcS/CpeS</fullName>
        <ecNumber evidence="3">4.-.-.-</ecNumber>
    </recommendedName>
</protein>
<dbReference type="EMBL" id="PVWO01000607">
    <property type="protein sequence ID" value="PSB41902.1"/>
    <property type="molecule type" value="Genomic_DNA"/>
</dbReference>
<dbReference type="Proteomes" id="UP000238937">
    <property type="component" value="Unassembled WGS sequence"/>
</dbReference>
<accession>A0A2T1FA68</accession>
<evidence type="ECO:0000256" key="2">
    <source>
        <dbReference type="ARBA" id="ARBA00023239"/>
    </source>
</evidence>
<evidence type="ECO:0000256" key="3">
    <source>
        <dbReference type="HAMAP-Rule" id="MF_01459"/>
    </source>
</evidence>
<comment type="caution">
    <text evidence="4">The sequence shown here is derived from an EMBL/GenBank/DDBJ whole genome shotgun (WGS) entry which is preliminary data.</text>
</comment>
<comment type="similarity">
    <text evidence="1 3">Belongs to the CpcS/CpeS biliprotein lyase family.</text>
</comment>
<keyword evidence="2 3" id="KW-0456">Lyase</keyword>
<comment type="function">
    <text evidence="3">Covalently attaches a chromophore to Cys residue(s) of phycobiliproteins.</text>
</comment>
<dbReference type="EC" id="4.-.-.-" evidence="3"/>
<organism evidence="4 5">
    <name type="scientific">Chamaesiphon polymorphus CCALA 037</name>
    <dbReference type="NCBI Taxonomy" id="2107692"/>
    <lineage>
        <taxon>Bacteria</taxon>
        <taxon>Bacillati</taxon>
        <taxon>Cyanobacteriota</taxon>
        <taxon>Cyanophyceae</taxon>
        <taxon>Gomontiellales</taxon>
        <taxon>Chamaesiphonaceae</taxon>
        <taxon>Chamaesiphon</taxon>
    </lineage>
</organism>
<gene>
    <name evidence="3" type="primary">cpcS</name>
    <name evidence="4" type="ORF">C7B77_27070</name>
</gene>
<dbReference type="Gene3D" id="2.40.128.20">
    <property type="match status" value="1"/>
</dbReference>
<name>A0A2T1FA68_9CYAN</name>
<dbReference type="OrthoDB" id="554080at2"/>
<dbReference type="HAMAP" id="MF_01459">
    <property type="entry name" value="Chrphore_lyase_CpxS"/>
    <property type="match status" value="1"/>
</dbReference>
<evidence type="ECO:0000313" key="4">
    <source>
        <dbReference type="EMBL" id="PSB41902.1"/>
    </source>
</evidence>
<dbReference type="GO" id="GO:0017006">
    <property type="term" value="P:protein-tetrapyrrole linkage"/>
    <property type="evidence" value="ECO:0007669"/>
    <property type="project" value="UniProtKB-UniRule"/>
</dbReference>
<keyword evidence="5" id="KW-1185">Reference proteome</keyword>
<sequence>MDVREFFELSAGKWFSQKTSQHLTLKQSEHGKSDLIIEILPTDNPQAVQLCQQVGIDPSSIWGGIKYTWKGTISWDPQPQTAANQNGESIAIAVADAPEAKTGKLFYAPKLSSPGMAASTPRSVKYTLGDDDALTLVTEQEDVSKEERVWFESNNVRLRTTIVTQPSGDSMASFYSEIRMGGGG</sequence>
<dbReference type="AlphaFoldDB" id="A0A2T1FA68"/>
<dbReference type="InterPro" id="IPR018536">
    <property type="entry name" value="CpcS/CpeS"/>
</dbReference>
<dbReference type="RefSeq" id="WP_106312351.1">
    <property type="nucleotide sequence ID" value="NZ_PVWO01000607.1"/>
</dbReference>
<dbReference type="Pfam" id="PF09367">
    <property type="entry name" value="CpeS"/>
    <property type="match status" value="1"/>
</dbReference>
<dbReference type="GO" id="GO:0016829">
    <property type="term" value="F:lyase activity"/>
    <property type="evidence" value="ECO:0007669"/>
    <property type="project" value="UniProtKB-KW"/>
</dbReference>
<reference evidence="4 5" key="1">
    <citation type="submission" date="2018-03" db="EMBL/GenBank/DDBJ databases">
        <title>The ancient ancestry and fast evolution of plastids.</title>
        <authorList>
            <person name="Moore K.R."/>
            <person name="Magnabosco C."/>
            <person name="Momper L."/>
            <person name="Gold D.A."/>
            <person name="Bosak T."/>
            <person name="Fournier G.P."/>
        </authorList>
    </citation>
    <scope>NUCLEOTIDE SEQUENCE [LARGE SCALE GENOMIC DNA]</scope>
    <source>
        <strain evidence="4 5">CCALA 037</strain>
    </source>
</reference>
<evidence type="ECO:0000256" key="1">
    <source>
        <dbReference type="ARBA" id="ARBA00010681"/>
    </source>
</evidence>
<evidence type="ECO:0000313" key="5">
    <source>
        <dbReference type="Proteomes" id="UP000238937"/>
    </source>
</evidence>
<dbReference type="InterPro" id="IPR012674">
    <property type="entry name" value="Calycin"/>
</dbReference>
<dbReference type="CDD" id="cd16339">
    <property type="entry name" value="CpcS"/>
    <property type="match status" value="1"/>
</dbReference>
<proteinExistence type="inferred from homology"/>